<reference evidence="1 2" key="2">
    <citation type="submission" date="2015-01" db="EMBL/GenBank/DDBJ databases">
        <title>Genome sequence of a Bifidobacterium animalis strain.</title>
        <authorList>
            <person name="Bogovic-Matijasic B."/>
            <person name="Hacin B."/>
            <person name="Citar M."/>
            <person name="Svigelj K."/>
            <person name="Stempelj M."/>
            <person name="Rogelj I."/>
        </authorList>
    </citation>
    <scope>NUCLEOTIDE SEQUENCE [LARGE SCALE GENOMIC DNA]</scope>
    <source>
        <strain evidence="1 2">IM386</strain>
    </source>
</reference>
<protein>
    <submittedName>
        <fullName evidence="1">CRISPR-associated Cse1 family protein</fullName>
    </submittedName>
</protein>
<evidence type="ECO:0000313" key="1">
    <source>
        <dbReference type="EMBL" id="CDI68105.1"/>
    </source>
</evidence>
<reference evidence="1 2" key="1">
    <citation type="submission" date="2013-10" db="EMBL/GenBank/DDBJ databases">
        <authorList>
            <person name="Manrique M."/>
        </authorList>
    </citation>
    <scope>NUCLEOTIDE SEQUENCE [LARGE SCALE GENOMIC DNA]</scope>
    <source>
        <strain evidence="1 2">IM386</strain>
    </source>
</reference>
<dbReference type="CDD" id="cd09729">
    <property type="entry name" value="Cse1_I-E"/>
    <property type="match status" value="1"/>
</dbReference>
<dbReference type="NCBIfam" id="TIGR02547">
    <property type="entry name" value="casA_cse1"/>
    <property type="match status" value="1"/>
</dbReference>
<proteinExistence type="predicted"/>
<dbReference type="EMBL" id="CBUQ010000008">
    <property type="protein sequence ID" value="CDI68105.1"/>
    <property type="molecule type" value="Genomic_DNA"/>
</dbReference>
<dbReference type="Pfam" id="PF09481">
    <property type="entry name" value="CRISPR_Cse1"/>
    <property type="match status" value="1"/>
</dbReference>
<evidence type="ECO:0000313" key="2">
    <source>
        <dbReference type="Proteomes" id="UP000035645"/>
    </source>
</evidence>
<comment type="caution">
    <text evidence="1">The sequence shown here is derived from an EMBL/GenBank/DDBJ whole genome shotgun (WGS) entry which is preliminary data.</text>
</comment>
<gene>
    <name evidence="1" type="ORF">BANIM336_01457</name>
</gene>
<dbReference type="InterPro" id="IPR013381">
    <property type="entry name" value="CRISPR-assoc_prot_Cse1"/>
</dbReference>
<dbReference type="Proteomes" id="UP000035645">
    <property type="component" value="Unassembled WGS sequence"/>
</dbReference>
<organism evidence="1 2">
    <name type="scientific">Bifidobacterium animalis subsp. animalis IM386</name>
    <dbReference type="NCBI Taxonomy" id="1402194"/>
    <lineage>
        <taxon>Bacteria</taxon>
        <taxon>Bacillati</taxon>
        <taxon>Actinomycetota</taxon>
        <taxon>Actinomycetes</taxon>
        <taxon>Bifidobacteriales</taxon>
        <taxon>Bifidobacteriaceae</taxon>
        <taxon>Bifidobacterium</taxon>
    </lineage>
</organism>
<sequence>MSIGNDNTSFNLMDRQWLQVIMKQNGAVLELSIKETLRRAKDIECLTGDNTIQQFALVRLLEAIVYGSLGNDFNEDAWWGLYERGPEDEDVWHRIEQYCDAYHDRFDLFDAKQPFYQVAGLHTAKHEVSGLERIILDVPAGDRLFTIRGGESLQTMSAAEAARWLVTVQAFDPSGIKSGAVGDPRVKGGKGYPIGVAWSGHLGGYICEGNDLWTTLMLNYVSRHAISAGHMDVDWTTDTPIWERPPLTQCAQDGYDQPAESTGVPRYFHGPATLYTWQSRRILLSHDGETVNGVLICNGDRLKPQNAENYEPMTSWRRSDAQEKKLKIPVVYMPRKHDPSRALWRNLPTITVADAYDVASVPERLRPLTFNWLQQLQLGTSLDMPIRIHAYGVEYGNQEAVIDTIVDDKLDLNLSVLTSKNPQVGDAIAKAVNIVDAGIRELAGFAGNLAKAAGRPEETPRAHAHELAYSQFDYAFRQWIATVTEETIDEDIARWKKTAKSLLYRLCDDLSQQASPQAIVGREISSRNPKTGETTSRHYDAAVAQIWFRAKINTIIPKEGE</sequence>
<dbReference type="Gene3D" id="1.10.132.100">
    <property type="match status" value="1"/>
</dbReference>
<accession>A0AAV2W5Z1</accession>
<name>A0AAV2W5Z1_9BIFI</name>
<dbReference type="RefSeq" id="WP_014698194.1">
    <property type="nucleotide sequence ID" value="NZ_CBUQ010000008.1"/>
</dbReference>
<dbReference type="AlphaFoldDB" id="A0AAV2W5Z1"/>